<name>A0A917PSF2_9DEIO</name>
<keyword evidence="1" id="KW-0472">Membrane</keyword>
<sequence length="64" mass="6644">MPRLTLGVTARTTVISCAVLAFRSAWWAAVDPARCGVLPVVLWMAAAGVGAILLPVLARRGGRG</sequence>
<proteinExistence type="predicted"/>
<evidence type="ECO:0000313" key="3">
    <source>
        <dbReference type="Proteomes" id="UP000635726"/>
    </source>
</evidence>
<dbReference type="RefSeq" id="WP_188964839.1">
    <property type="nucleotide sequence ID" value="NZ_BMOE01000026.1"/>
</dbReference>
<accession>A0A917PSF2</accession>
<reference evidence="2" key="1">
    <citation type="journal article" date="2014" name="Int. J. Syst. Evol. Microbiol.">
        <title>Complete genome sequence of Corynebacterium casei LMG S-19264T (=DSM 44701T), isolated from a smear-ripened cheese.</title>
        <authorList>
            <consortium name="US DOE Joint Genome Institute (JGI-PGF)"/>
            <person name="Walter F."/>
            <person name="Albersmeier A."/>
            <person name="Kalinowski J."/>
            <person name="Ruckert C."/>
        </authorList>
    </citation>
    <scope>NUCLEOTIDE SEQUENCE</scope>
    <source>
        <strain evidence="2">JCM 14371</strain>
    </source>
</reference>
<dbReference type="EMBL" id="BMOE01000026">
    <property type="protein sequence ID" value="GGJ89953.1"/>
    <property type="molecule type" value="Genomic_DNA"/>
</dbReference>
<keyword evidence="1" id="KW-1133">Transmembrane helix</keyword>
<keyword evidence="3" id="KW-1185">Reference proteome</keyword>
<reference evidence="2" key="2">
    <citation type="submission" date="2020-09" db="EMBL/GenBank/DDBJ databases">
        <authorList>
            <person name="Sun Q."/>
            <person name="Ohkuma M."/>
        </authorList>
    </citation>
    <scope>NUCLEOTIDE SEQUENCE</scope>
    <source>
        <strain evidence="2">JCM 14371</strain>
    </source>
</reference>
<gene>
    <name evidence="2" type="ORF">GCM10008939_37390</name>
</gene>
<protein>
    <submittedName>
        <fullName evidence="2">Uncharacterized protein</fullName>
    </submittedName>
</protein>
<evidence type="ECO:0000256" key="1">
    <source>
        <dbReference type="SAM" id="Phobius"/>
    </source>
</evidence>
<organism evidence="2 3">
    <name type="scientific">Deinococcus aquiradiocola</name>
    <dbReference type="NCBI Taxonomy" id="393059"/>
    <lineage>
        <taxon>Bacteria</taxon>
        <taxon>Thermotogati</taxon>
        <taxon>Deinococcota</taxon>
        <taxon>Deinococci</taxon>
        <taxon>Deinococcales</taxon>
        <taxon>Deinococcaceae</taxon>
        <taxon>Deinococcus</taxon>
    </lineage>
</organism>
<keyword evidence="1" id="KW-0812">Transmembrane</keyword>
<dbReference type="AlphaFoldDB" id="A0A917PSF2"/>
<comment type="caution">
    <text evidence="2">The sequence shown here is derived from an EMBL/GenBank/DDBJ whole genome shotgun (WGS) entry which is preliminary data.</text>
</comment>
<feature type="transmembrane region" description="Helical" evidence="1">
    <location>
        <begin position="37"/>
        <end position="58"/>
    </location>
</feature>
<evidence type="ECO:0000313" key="2">
    <source>
        <dbReference type="EMBL" id="GGJ89953.1"/>
    </source>
</evidence>
<dbReference type="Proteomes" id="UP000635726">
    <property type="component" value="Unassembled WGS sequence"/>
</dbReference>